<protein>
    <submittedName>
        <fullName evidence="2">Uncharacterized protein</fullName>
    </submittedName>
</protein>
<dbReference type="Proteomes" id="UP000824219">
    <property type="component" value="Linkage Group LG21"/>
</dbReference>
<evidence type="ECO:0000256" key="1">
    <source>
        <dbReference type="SAM" id="MobiDB-lite"/>
    </source>
</evidence>
<gene>
    <name evidence="2" type="ORF">KOW79_017328</name>
</gene>
<comment type="caution">
    <text evidence="2">The sequence shown here is derived from an EMBL/GenBank/DDBJ whole genome shotgun (WGS) entry which is preliminary data.</text>
</comment>
<sequence>MEPANKAAAVQVAALTPATSAQISENDTPLSLPPSLRKQDSGGVDSCEVREVQVGNASVYLRLLLRPPRPLPAEKEEKEETRGAAAGLRDRGLTIWDCKYTRVYAEKIFVSPQQTSGLILRDYFSPVRAVPKTAKEGNWSQDASELSLCLSQAHLIANLGESSCIKH</sequence>
<evidence type="ECO:0000313" key="3">
    <source>
        <dbReference type="Proteomes" id="UP000824219"/>
    </source>
</evidence>
<dbReference type="AlphaFoldDB" id="A0A9D3NCE0"/>
<organism evidence="2 3">
    <name type="scientific">Hemibagrus wyckioides</name>
    <dbReference type="NCBI Taxonomy" id="337641"/>
    <lineage>
        <taxon>Eukaryota</taxon>
        <taxon>Metazoa</taxon>
        <taxon>Chordata</taxon>
        <taxon>Craniata</taxon>
        <taxon>Vertebrata</taxon>
        <taxon>Euteleostomi</taxon>
        <taxon>Actinopterygii</taxon>
        <taxon>Neopterygii</taxon>
        <taxon>Teleostei</taxon>
        <taxon>Ostariophysi</taxon>
        <taxon>Siluriformes</taxon>
        <taxon>Bagridae</taxon>
        <taxon>Hemibagrus</taxon>
    </lineage>
</organism>
<name>A0A9D3NCE0_9TELE</name>
<evidence type="ECO:0000313" key="2">
    <source>
        <dbReference type="EMBL" id="KAG7318854.1"/>
    </source>
</evidence>
<feature type="region of interest" description="Disordered" evidence="1">
    <location>
        <begin position="17"/>
        <end position="45"/>
    </location>
</feature>
<accession>A0A9D3NCE0</accession>
<reference evidence="2 3" key="1">
    <citation type="submission" date="2021-06" db="EMBL/GenBank/DDBJ databases">
        <title>Chromosome-level genome assembly of the red-tail catfish (Hemibagrus wyckioides).</title>
        <authorList>
            <person name="Shao F."/>
        </authorList>
    </citation>
    <scope>NUCLEOTIDE SEQUENCE [LARGE SCALE GENOMIC DNA]</scope>
    <source>
        <strain evidence="2">EC202008001</strain>
        <tissue evidence="2">Blood</tissue>
    </source>
</reference>
<feature type="compositionally biased region" description="Polar residues" evidence="1">
    <location>
        <begin position="20"/>
        <end position="29"/>
    </location>
</feature>
<dbReference type="EMBL" id="JAHKSW010000021">
    <property type="protein sequence ID" value="KAG7318854.1"/>
    <property type="molecule type" value="Genomic_DNA"/>
</dbReference>
<keyword evidence="3" id="KW-1185">Reference proteome</keyword>
<proteinExistence type="predicted"/>